<comment type="caution">
    <text evidence="1">The sequence shown here is derived from an EMBL/GenBank/DDBJ whole genome shotgun (WGS) entry which is preliminary data.</text>
</comment>
<organism evidence="1 2">
    <name type="scientific">Rhodovastum atsumiense</name>
    <dbReference type="NCBI Taxonomy" id="504468"/>
    <lineage>
        <taxon>Bacteria</taxon>
        <taxon>Pseudomonadati</taxon>
        <taxon>Pseudomonadota</taxon>
        <taxon>Alphaproteobacteria</taxon>
        <taxon>Acetobacterales</taxon>
        <taxon>Acetobacteraceae</taxon>
        <taxon>Rhodovastum</taxon>
    </lineage>
</organism>
<dbReference type="RefSeq" id="WP_150043275.1">
    <property type="nucleotide sequence ID" value="NZ_OW485608.1"/>
</dbReference>
<dbReference type="Proteomes" id="UP000325255">
    <property type="component" value="Unassembled WGS sequence"/>
</dbReference>
<proteinExistence type="predicted"/>
<name>A0A5M6IN24_9PROT</name>
<reference evidence="1 2" key="1">
    <citation type="submission" date="2019-09" db="EMBL/GenBank/DDBJ databases">
        <title>Genome sequence of Rhodovastum atsumiense, a diverse member of the Acetobacteraceae family of non-sulfur purple photosynthetic bacteria.</title>
        <authorList>
            <person name="Meyer T."/>
            <person name="Kyndt J."/>
        </authorList>
    </citation>
    <scope>NUCLEOTIDE SEQUENCE [LARGE SCALE GENOMIC DNA]</scope>
    <source>
        <strain evidence="1 2">DSM 21279</strain>
    </source>
</reference>
<sequence length="285" mass="29599">MADLAGVERALVAQVATALALGDGYRAGALVASTGAGLKVRAYRGWPTPDALDADILAGAAHVSVFSDPGMGRNTTRYQDAWHPGATVTPTLTVSVAGSVVTFGGAGGAGQVAGIQVGHGTTWTAYAYRLTAADTPATVAAAFAVKVLGSSAAGPVLTIATNAEVQARVVADQPAWMETRRQAQVIRVTTWCPSPAARDAVAGAVDNALARVRWLPLGDGTSARLIYRGTFVTDATGKDRIWRRDLRYEAEYPTTYVEARPECLFVPIHVALNGAQTIIIGPEAA</sequence>
<dbReference type="OrthoDB" id="7283651at2"/>
<protein>
    <submittedName>
        <fullName evidence="1">Uncharacterized protein</fullName>
    </submittedName>
</protein>
<accession>A0A5M6IN24</accession>
<gene>
    <name evidence="1" type="ORF">F1189_23115</name>
</gene>
<dbReference type="AlphaFoldDB" id="A0A5M6IN24"/>
<dbReference type="EMBL" id="VWPK01000046">
    <property type="protein sequence ID" value="KAA5609656.1"/>
    <property type="molecule type" value="Genomic_DNA"/>
</dbReference>
<keyword evidence="2" id="KW-1185">Reference proteome</keyword>
<evidence type="ECO:0000313" key="1">
    <source>
        <dbReference type="EMBL" id="KAA5609656.1"/>
    </source>
</evidence>
<evidence type="ECO:0000313" key="2">
    <source>
        <dbReference type="Proteomes" id="UP000325255"/>
    </source>
</evidence>